<dbReference type="PANTHER" id="PTHR43591">
    <property type="entry name" value="METHYLTRANSFERASE"/>
    <property type="match status" value="1"/>
</dbReference>
<gene>
    <name evidence="2" type="ORF">A2538_03765</name>
</gene>
<protein>
    <recommendedName>
        <fullName evidence="1">Methyltransferase type 11 domain-containing protein</fullName>
    </recommendedName>
</protein>
<feature type="domain" description="Methyltransferase type 11" evidence="1">
    <location>
        <begin position="44"/>
        <end position="136"/>
    </location>
</feature>
<dbReference type="EMBL" id="MFRE01000015">
    <property type="protein sequence ID" value="OGH93953.1"/>
    <property type="molecule type" value="Genomic_DNA"/>
</dbReference>
<dbReference type="Gene3D" id="3.40.50.150">
    <property type="entry name" value="Vaccinia Virus protein VP39"/>
    <property type="match status" value="1"/>
</dbReference>
<dbReference type="GO" id="GO:0008757">
    <property type="term" value="F:S-adenosylmethionine-dependent methyltransferase activity"/>
    <property type="evidence" value="ECO:0007669"/>
    <property type="project" value="InterPro"/>
</dbReference>
<name>A0A1F6PDA1_9BACT</name>
<dbReference type="STRING" id="1798709.A2538_03765"/>
<reference evidence="2 3" key="1">
    <citation type="journal article" date="2016" name="Nat. Commun.">
        <title>Thousands of microbial genomes shed light on interconnected biogeochemical processes in an aquifer system.</title>
        <authorList>
            <person name="Anantharaman K."/>
            <person name="Brown C.T."/>
            <person name="Hug L.A."/>
            <person name="Sharon I."/>
            <person name="Castelle C.J."/>
            <person name="Probst A.J."/>
            <person name="Thomas B.C."/>
            <person name="Singh A."/>
            <person name="Wilkins M.J."/>
            <person name="Karaoz U."/>
            <person name="Brodie E.L."/>
            <person name="Williams K.H."/>
            <person name="Hubbard S.S."/>
            <person name="Banfield J.F."/>
        </authorList>
    </citation>
    <scope>NUCLEOTIDE SEQUENCE [LARGE SCALE GENOMIC DNA]</scope>
</reference>
<evidence type="ECO:0000259" key="1">
    <source>
        <dbReference type="Pfam" id="PF08241"/>
    </source>
</evidence>
<comment type="caution">
    <text evidence="2">The sequence shown here is derived from an EMBL/GenBank/DDBJ whole genome shotgun (WGS) entry which is preliminary data.</text>
</comment>
<dbReference type="Pfam" id="PF08241">
    <property type="entry name" value="Methyltransf_11"/>
    <property type="match status" value="1"/>
</dbReference>
<evidence type="ECO:0000313" key="3">
    <source>
        <dbReference type="Proteomes" id="UP000178254"/>
    </source>
</evidence>
<sequence length="276" mass="31559">MSFDYEKSVWGKKEAGRGISDPSAFRLYQSKRVWGRLPAGARVLEVGCGAGQFIRAVKRARPDLECFACDVSSLALDVAKGLGGGVNYKLSDPDRLPFDKKEFDAVLVFDVLEHVSDAKILLKEINRVLKLGGLFYSYVPCEGDFLSVWKYLNVFSFFRRLTEKYAGHINRLSRRQWKKNIFSSGFILSSSRYSEHLFGQILNLVTFVALDNFARNHIGQQINNEYFFANLDKSRHATFLKFLKRAVNSAVYCESYALQLLPSPNWHMIWVKEISL</sequence>
<dbReference type="SUPFAM" id="SSF53335">
    <property type="entry name" value="S-adenosyl-L-methionine-dependent methyltransferases"/>
    <property type="match status" value="1"/>
</dbReference>
<accession>A0A1F6PDA1</accession>
<dbReference type="InterPro" id="IPR029063">
    <property type="entry name" value="SAM-dependent_MTases_sf"/>
</dbReference>
<dbReference type="CDD" id="cd02440">
    <property type="entry name" value="AdoMet_MTases"/>
    <property type="match status" value="1"/>
</dbReference>
<dbReference type="InterPro" id="IPR013216">
    <property type="entry name" value="Methyltransf_11"/>
</dbReference>
<dbReference type="Proteomes" id="UP000178254">
    <property type="component" value="Unassembled WGS sequence"/>
</dbReference>
<dbReference type="AlphaFoldDB" id="A0A1F6PDA1"/>
<organism evidence="2 3">
    <name type="scientific">Candidatus Magasanikbacteria bacterium RIFOXYD2_FULL_41_14</name>
    <dbReference type="NCBI Taxonomy" id="1798709"/>
    <lineage>
        <taxon>Bacteria</taxon>
        <taxon>Candidatus Magasanikiibacteriota</taxon>
    </lineage>
</organism>
<proteinExistence type="predicted"/>
<evidence type="ECO:0000313" key="2">
    <source>
        <dbReference type="EMBL" id="OGH93953.1"/>
    </source>
</evidence>